<name>A0A6A4Z7A7_APHAT</name>
<dbReference type="PANTHER" id="PTHR37558:SF1">
    <property type="entry name" value="HTH CENPB-TYPE DOMAIN-CONTAINING PROTEIN"/>
    <property type="match status" value="1"/>
</dbReference>
<dbReference type="EMBL" id="VJMI01020065">
    <property type="protein sequence ID" value="KAF0705578.1"/>
    <property type="molecule type" value="Genomic_DNA"/>
</dbReference>
<keyword evidence="1" id="KW-0175">Coiled coil</keyword>
<evidence type="ECO:0000256" key="1">
    <source>
        <dbReference type="SAM" id="Coils"/>
    </source>
</evidence>
<proteinExistence type="predicted"/>
<dbReference type="Proteomes" id="UP000469452">
    <property type="component" value="Unassembled WGS sequence"/>
</dbReference>
<organism evidence="3 4">
    <name type="scientific">Aphanomyces astaci</name>
    <name type="common">Crayfish plague agent</name>
    <dbReference type="NCBI Taxonomy" id="112090"/>
    <lineage>
        <taxon>Eukaryota</taxon>
        <taxon>Sar</taxon>
        <taxon>Stramenopiles</taxon>
        <taxon>Oomycota</taxon>
        <taxon>Saprolegniomycetes</taxon>
        <taxon>Saprolegniales</taxon>
        <taxon>Verrucalvaceae</taxon>
        <taxon>Aphanomyces</taxon>
    </lineage>
</organism>
<dbReference type="VEuPathDB" id="FungiDB:H257_09852"/>
<gene>
    <name evidence="3" type="ORF">AaE_014458</name>
</gene>
<evidence type="ECO:0000313" key="3">
    <source>
        <dbReference type="EMBL" id="KAF0705578.1"/>
    </source>
</evidence>
<comment type="caution">
    <text evidence="3">The sequence shown here is derived from an EMBL/GenBank/DDBJ whole genome shotgun (WGS) entry which is preliminary data.</text>
</comment>
<evidence type="ECO:0000256" key="2">
    <source>
        <dbReference type="SAM" id="MobiDB-lite"/>
    </source>
</evidence>
<evidence type="ECO:0000313" key="4">
    <source>
        <dbReference type="Proteomes" id="UP000469452"/>
    </source>
</evidence>
<reference evidence="3 4" key="1">
    <citation type="submission" date="2019-06" db="EMBL/GenBank/DDBJ databases">
        <title>Genomics analysis of Aphanomyces spp. identifies a new class of oomycete effector associated with host adaptation.</title>
        <authorList>
            <person name="Gaulin E."/>
        </authorList>
    </citation>
    <scope>NUCLEOTIDE SEQUENCE [LARGE SCALE GENOMIC DNA]</scope>
    <source>
        <strain evidence="3 4">E</strain>
    </source>
</reference>
<feature type="region of interest" description="Disordered" evidence="2">
    <location>
        <begin position="319"/>
        <end position="346"/>
    </location>
</feature>
<dbReference type="PANTHER" id="PTHR37558">
    <property type="entry name" value="HTH CENPB-TYPE DOMAIN-CONTAINING PROTEIN"/>
    <property type="match status" value="1"/>
</dbReference>
<protein>
    <submittedName>
        <fullName evidence="3">Uncharacterized protein</fullName>
    </submittedName>
</protein>
<accession>A0A6A4Z7A7</accession>
<sequence length="436" mass="49979">MDLGLLHEVLRVEPYDGEYATLSLRWKTVAANISAYFEMDIPHRSARDHYESMLETFKSTDRAQRLWGTGSEEEVTEEVQLLQNLVDRREAKDEAKKAKKEKDQKRRDAMELTGLQLCLEAEQCVAKRYCTAGTAQKKEESDSALQDLLHFEKQKHSDDHTYRLERLEFGKEEKKIRLAQMSESAKCNDKPERLLIEMGKLIQVVADKSKIQELIDSYGIAKDFIGHTDEGLLSAADERFHDPTAPGYLVEVDTIRDKCFKLCKHWEVLEKIIGDRASAWPLLRSSNEDDDDYSVDMLNTSTLSDNVDENIVTANETAEYVPGSPPKATGKRKSEPDKFGFGSGKKKLKTESVGKRNFSVGESVMQGLKAQTQVQADLSREENEDRHFMLRKREIELKAKELRHKQIIEEARLMSSMSFDNADVMEYIRDELSKIQ</sequence>
<feature type="coiled-coil region" evidence="1">
    <location>
        <begin position="72"/>
        <end position="115"/>
    </location>
</feature>
<dbReference type="VEuPathDB" id="FungiDB:H257_11315"/>
<dbReference type="AlphaFoldDB" id="A0A6A4Z7A7"/>